<feature type="domain" description="Out at first protein BRICHOS-like" evidence="3">
    <location>
        <begin position="42"/>
        <end position="191"/>
    </location>
</feature>
<dbReference type="AlphaFoldDB" id="A0A914ANW0"/>
<evidence type="ECO:0000313" key="5">
    <source>
        <dbReference type="EnsemblMetazoa" id="XP_038065124.1"/>
    </source>
</evidence>
<evidence type="ECO:0000256" key="1">
    <source>
        <dbReference type="ARBA" id="ARBA00005786"/>
    </source>
</evidence>
<dbReference type="CTD" id="220323"/>
<keyword evidence="2" id="KW-1133">Transmembrane helix</keyword>
<proteinExistence type="inferred from homology"/>
<keyword evidence="6" id="KW-1185">Reference proteome</keyword>
<protein>
    <recommendedName>
        <fullName evidence="7">Out at first protein</fullName>
    </recommendedName>
</protein>
<dbReference type="InterPro" id="IPR053894">
    <property type="entry name" value="OAF_N"/>
</dbReference>
<dbReference type="InterPro" id="IPR053897">
    <property type="entry name" value="Oaf_C"/>
</dbReference>
<dbReference type="PANTHER" id="PTHR13423">
    <property type="entry name" value="OUT AT FIRST"/>
    <property type="match status" value="1"/>
</dbReference>
<dbReference type="OrthoDB" id="5947176at2759"/>
<dbReference type="Proteomes" id="UP000887568">
    <property type="component" value="Unplaced"/>
</dbReference>
<dbReference type="GeneID" id="119735491"/>
<accession>A0A914ANW0</accession>
<name>A0A914ANW0_PATMI</name>
<dbReference type="Pfam" id="PF22873">
    <property type="entry name" value="OAF_C"/>
    <property type="match status" value="1"/>
</dbReference>
<evidence type="ECO:0008006" key="7">
    <source>
        <dbReference type="Google" id="ProtNLM"/>
    </source>
</evidence>
<dbReference type="PANTHER" id="PTHR13423:SF2">
    <property type="entry name" value="OUT AT FIRST PROTEIN HOMOLOG"/>
    <property type="match status" value="1"/>
</dbReference>
<dbReference type="InterPro" id="IPR026315">
    <property type="entry name" value="Oaf"/>
</dbReference>
<evidence type="ECO:0000256" key="2">
    <source>
        <dbReference type="SAM" id="Phobius"/>
    </source>
</evidence>
<evidence type="ECO:0000259" key="3">
    <source>
        <dbReference type="Pfam" id="PF14941"/>
    </source>
</evidence>
<keyword evidence="2" id="KW-0812">Transmembrane</keyword>
<dbReference type="Pfam" id="PF14941">
    <property type="entry name" value="OAF_N"/>
    <property type="match status" value="1"/>
</dbReference>
<feature type="transmembrane region" description="Helical" evidence="2">
    <location>
        <begin position="20"/>
        <end position="45"/>
    </location>
</feature>
<evidence type="ECO:0000259" key="4">
    <source>
        <dbReference type="Pfam" id="PF22873"/>
    </source>
</evidence>
<comment type="similarity">
    <text evidence="1">Belongs to the OAF family.</text>
</comment>
<reference evidence="5" key="1">
    <citation type="submission" date="2022-11" db="UniProtKB">
        <authorList>
            <consortium name="EnsemblMetazoa"/>
        </authorList>
    </citation>
    <scope>IDENTIFICATION</scope>
</reference>
<organism evidence="5 6">
    <name type="scientific">Patiria miniata</name>
    <name type="common">Bat star</name>
    <name type="synonym">Asterina miniata</name>
    <dbReference type="NCBI Taxonomy" id="46514"/>
    <lineage>
        <taxon>Eukaryota</taxon>
        <taxon>Metazoa</taxon>
        <taxon>Echinodermata</taxon>
        <taxon>Eleutherozoa</taxon>
        <taxon>Asterozoa</taxon>
        <taxon>Asteroidea</taxon>
        <taxon>Valvatacea</taxon>
        <taxon>Valvatida</taxon>
        <taxon>Asterinidae</taxon>
        <taxon>Patiria</taxon>
    </lineage>
</organism>
<feature type="domain" description="Out at first C-terminal" evidence="4">
    <location>
        <begin position="216"/>
        <end position="283"/>
    </location>
</feature>
<evidence type="ECO:0000313" key="6">
    <source>
        <dbReference type="Proteomes" id="UP000887568"/>
    </source>
</evidence>
<sequence>MASVRKKKELRQNQFSELRFSCPVILAQLFVTLTCISIVSCQLVINVKNKGGDLIQESLHGNPAENTISLKFQKLDGTLLSMLIDFKSEVQIFKMIVLGEEERADESQYQTMCFIFKFIKSEFISADAMSKLRQKNPGTIRNPEEDKGEERLIMNLGVDLGQASRFSPWVFNVCSEAKGRIFTRDSDLKAWAAGNNLTYTSRLEATHSFPLFTTSRCDETKDTGAACVCRLPICIGWYPCGLKYCRGRDSAGKTVSYRCGIKTCRKCRVFDYYVEQKLNCMWESVNQD</sequence>
<dbReference type="RefSeq" id="XP_038065124.1">
    <property type="nucleotide sequence ID" value="XM_038209196.1"/>
</dbReference>
<keyword evidence="2" id="KW-0472">Membrane</keyword>
<dbReference type="OMA" id="CHYGLSL"/>
<dbReference type="EnsemblMetazoa" id="XM_038209196.1">
    <property type="protein sequence ID" value="XP_038065124.1"/>
    <property type="gene ID" value="LOC119735491"/>
</dbReference>